<dbReference type="PROSITE" id="PS01228">
    <property type="entry name" value="COF_1"/>
    <property type="match status" value="1"/>
</dbReference>
<organism evidence="2 3">
    <name type="scientific">Edaphochlamys debaryana</name>
    <dbReference type="NCBI Taxonomy" id="47281"/>
    <lineage>
        <taxon>Eukaryota</taxon>
        <taxon>Viridiplantae</taxon>
        <taxon>Chlorophyta</taxon>
        <taxon>core chlorophytes</taxon>
        <taxon>Chlorophyceae</taxon>
        <taxon>CS clade</taxon>
        <taxon>Chlamydomonadales</taxon>
        <taxon>Chlamydomonadales incertae sedis</taxon>
        <taxon>Edaphochlamys</taxon>
    </lineage>
</organism>
<dbReference type="GO" id="GO:0005829">
    <property type="term" value="C:cytosol"/>
    <property type="evidence" value="ECO:0007669"/>
    <property type="project" value="TreeGrafter"/>
</dbReference>
<dbReference type="GO" id="GO:0000287">
    <property type="term" value="F:magnesium ion binding"/>
    <property type="evidence" value="ECO:0007669"/>
    <property type="project" value="TreeGrafter"/>
</dbReference>
<dbReference type="NCBIfam" id="TIGR00099">
    <property type="entry name" value="Cof-subfamily"/>
    <property type="match status" value="1"/>
</dbReference>
<dbReference type="SFLD" id="SFLDG01144">
    <property type="entry name" value="C2.B.4:_PGP_Like"/>
    <property type="match status" value="1"/>
</dbReference>
<dbReference type="InterPro" id="IPR036412">
    <property type="entry name" value="HAD-like_sf"/>
</dbReference>
<dbReference type="InterPro" id="IPR006379">
    <property type="entry name" value="HAD-SF_hydro_IIB"/>
</dbReference>
<dbReference type="Proteomes" id="UP000612055">
    <property type="component" value="Unassembled WGS sequence"/>
</dbReference>
<feature type="compositionally biased region" description="Polar residues" evidence="1">
    <location>
        <begin position="1"/>
        <end position="10"/>
    </location>
</feature>
<dbReference type="NCBIfam" id="TIGR01484">
    <property type="entry name" value="HAD-SF-IIB"/>
    <property type="match status" value="1"/>
</dbReference>
<evidence type="ECO:0000313" key="2">
    <source>
        <dbReference type="EMBL" id="KAG2497861.1"/>
    </source>
</evidence>
<dbReference type="GO" id="GO:0016791">
    <property type="term" value="F:phosphatase activity"/>
    <property type="evidence" value="ECO:0007669"/>
    <property type="project" value="TreeGrafter"/>
</dbReference>
<dbReference type="PANTHER" id="PTHR10000:SF8">
    <property type="entry name" value="HAD SUPERFAMILY HYDROLASE-LIKE, TYPE 3"/>
    <property type="match status" value="1"/>
</dbReference>
<gene>
    <name evidence="2" type="ORF">HYH03_004127</name>
</gene>
<dbReference type="InterPro" id="IPR023214">
    <property type="entry name" value="HAD_sf"/>
</dbReference>
<dbReference type="Gene3D" id="3.30.1240.10">
    <property type="match status" value="1"/>
</dbReference>
<dbReference type="Gene3D" id="3.40.50.1000">
    <property type="entry name" value="HAD superfamily/HAD-like"/>
    <property type="match status" value="1"/>
</dbReference>
<dbReference type="OrthoDB" id="27226at2759"/>
<accession>A0A836C2C3</accession>
<dbReference type="PROSITE" id="PS01229">
    <property type="entry name" value="COF_2"/>
    <property type="match status" value="1"/>
</dbReference>
<dbReference type="PRINTS" id="PR00119">
    <property type="entry name" value="CATATPASE"/>
</dbReference>
<dbReference type="AlphaFoldDB" id="A0A836C2C3"/>
<evidence type="ECO:0000256" key="1">
    <source>
        <dbReference type="SAM" id="MobiDB-lite"/>
    </source>
</evidence>
<dbReference type="InterPro" id="IPR000150">
    <property type="entry name" value="Cof"/>
</dbReference>
<reference evidence="2" key="1">
    <citation type="journal article" date="2020" name="bioRxiv">
        <title>Comparative genomics of Chlamydomonas.</title>
        <authorList>
            <person name="Craig R.J."/>
            <person name="Hasan A.R."/>
            <person name="Ness R.W."/>
            <person name="Keightley P.D."/>
        </authorList>
    </citation>
    <scope>NUCLEOTIDE SEQUENCE</scope>
    <source>
        <strain evidence="2">CCAP 11/70</strain>
    </source>
</reference>
<feature type="region of interest" description="Disordered" evidence="1">
    <location>
        <begin position="1"/>
        <end position="31"/>
    </location>
</feature>
<dbReference type="PANTHER" id="PTHR10000">
    <property type="entry name" value="PHOSPHOSERINE PHOSPHATASE"/>
    <property type="match status" value="1"/>
</dbReference>
<evidence type="ECO:0008006" key="4">
    <source>
        <dbReference type="Google" id="ProtNLM"/>
    </source>
</evidence>
<comment type="caution">
    <text evidence="2">The sequence shown here is derived from an EMBL/GenBank/DDBJ whole genome shotgun (WGS) entry which is preliminary data.</text>
</comment>
<dbReference type="SFLD" id="SFLDS00003">
    <property type="entry name" value="Haloacid_Dehalogenase"/>
    <property type="match status" value="1"/>
</dbReference>
<keyword evidence="3" id="KW-1185">Reference proteome</keyword>
<name>A0A836C2C3_9CHLO</name>
<protein>
    <recommendedName>
        <fullName evidence="4">Haloacid dehalogenase-like hydrolase</fullName>
    </recommendedName>
</protein>
<dbReference type="SUPFAM" id="SSF56784">
    <property type="entry name" value="HAD-like"/>
    <property type="match status" value="1"/>
</dbReference>
<dbReference type="EMBL" id="JAEHOE010000012">
    <property type="protein sequence ID" value="KAG2497861.1"/>
    <property type="molecule type" value="Genomic_DNA"/>
</dbReference>
<sequence>MRSFRASQRASGAAPTTCRRSLRTPNAVGHSASGGTGLIKLIATDVDGTLLNHRQELTAGVEEAVKAARELGVPLVVATGKARGPWVADVLPRLGLDTPGVFLQGLLVYDAEGRRLYDQRLPDDVARDCIELAEREGVTLTAYCGERILCAATDAHTDRLNFYKEPPPEAVGDMRRQVGVTEMHKMIFMADQSKIDALRPHAEALLGGRASLTTALTGMLEVLPLGASKGEGLRWLLAHLGVEPQHVMALGDGENDVEMLQLAGLGVAMGNAGPKAKAAADVVLDETNDQDGVAAAIRAYVLEPRVATVSVQA</sequence>
<dbReference type="Pfam" id="PF08282">
    <property type="entry name" value="Hydrolase_3"/>
    <property type="match status" value="1"/>
</dbReference>
<dbReference type="CDD" id="cd07516">
    <property type="entry name" value="HAD_Pase"/>
    <property type="match status" value="1"/>
</dbReference>
<evidence type="ECO:0000313" key="3">
    <source>
        <dbReference type="Proteomes" id="UP000612055"/>
    </source>
</evidence>
<dbReference type="SFLD" id="SFLDG01140">
    <property type="entry name" value="C2.B:_Phosphomannomutase_and_P"/>
    <property type="match status" value="1"/>
</dbReference>
<proteinExistence type="predicted"/>